<evidence type="ECO:0000256" key="1">
    <source>
        <dbReference type="ARBA" id="ARBA00001362"/>
    </source>
</evidence>
<dbReference type="SUPFAM" id="SSF55166">
    <property type="entry name" value="Hedgehog/DD-peptidase"/>
    <property type="match status" value="1"/>
</dbReference>
<evidence type="ECO:0000256" key="6">
    <source>
        <dbReference type="ARBA" id="ARBA00022997"/>
    </source>
</evidence>
<keyword evidence="6 9" id="KW-0224">Dipeptidase</keyword>
<keyword evidence="12" id="KW-1185">Reference proteome</keyword>
<dbReference type="EMBL" id="JBHSRF010000008">
    <property type="protein sequence ID" value="MFC6081200.1"/>
    <property type="molecule type" value="Genomic_DNA"/>
</dbReference>
<comment type="caution">
    <text evidence="11">The sequence shown here is derived from an EMBL/GenBank/DDBJ whole genome shotgun (WGS) entry which is preliminary data.</text>
</comment>
<dbReference type="EC" id="3.4.13.22" evidence="9 10"/>
<evidence type="ECO:0000256" key="7">
    <source>
        <dbReference type="ARBA" id="ARBA00023049"/>
    </source>
</evidence>
<keyword evidence="2 9" id="KW-0645">Protease</keyword>
<keyword evidence="3 9" id="KW-0479">Metal-binding</keyword>
<feature type="site" description="Transition state stabilizer" evidence="9">
    <location>
        <position position="77"/>
    </location>
</feature>
<evidence type="ECO:0000256" key="4">
    <source>
        <dbReference type="ARBA" id="ARBA00022801"/>
    </source>
</evidence>
<comment type="cofactor">
    <cofactor evidence="9">
        <name>Zn(2+)</name>
        <dbReference type="ChEBI" id="CHEBI:29105"/>
    </cofactor>
    <text evidence="9">Binds 1 zinc ion per subunit.</text>
</comment>
<dbReference type="InterPro" id="IPR009045">
    <property type="entry name" value="Zn_M74/Hedgehog-like"/>
</dbReference>
<evidence type="ECO:0000256" key="9">
    <source>
        <dbReference type="HAMAP-Rule" id="MF_01924"/>
    </source>
</evidence>
<proteinExistence type="inferred from homology"/>
<keyword evidence="4 9" id="KW-0378">Hydrolase</keyword>
<name>A0ABW1NE09_9ACTN</name>
<keyword evidence="7 9" id="KW-0482">Metalloprotease</keyword>
<organism evidence="11 12">
    <name type="scientific">Sphaerisporangium aureirubrum</name>
    <dbReference type="NCBI Taxonomy" id="1544736"/>
    <lineage>
        <taxon>Bacteria</taxon>
        <taxon>Bacillati</taxon>
        <taxon>Actinomycetota</taxon>
        <taxon>Actinomycetes</taxon>
        <taxon>Streptosporangiales</taxon>
        <taxon>Streptosporangiaceae</taxon>
        <taxon>Sphaerisporangium</taxon>
    </lineage>
</organism>
<dbReference type="PANTHER" id="PTHR43126:SF2">
    <property type="entry name" value="D-ALANYL-D-ALANINE DIPEPTIDASE"/>
    <property type="match status" value="1"/>
</dbReference>
<evidence type="ECO:0000313" key="11">
    <source>
        <dbReference type="EMBL" id="MFC6081200.1"/>
    </source>
</evidence>
<keyword evidence="8 10" id="KW-0961">Cell wall biogenesis/degradation</keyword>
<dbReference type="PANTHER" id="PTHR43126">
    <property type="entry name" value="D-ALANYL-D-ALANINE DIPEPTIDASE"/>
    <property type="match status" value="1"/>
</dbReference>
<evidence type="ECO:0000256" key="8">
    <source>
        <dbReference type="ARBA" id="ARBA00023316"/>
    </source>
</evidence>
<feature type="active site" description="Proton donor/acceptor" evidence="9">
    <location>
        <position position="186"/>
    </location>
</feature>
<feature type="binding site" evidence="9">
    <location>
        <position position="128"/>
    </location>
    <ligand>
        <name>Zn(2+)</name>
        <dbReference type="ChEBI" id="CHEBI:29105"/>
        <note>catalytic</note>
    </ligand>
</feature>
<evidence type="ECO:0000256" key="5">
    <source>
        <dbReference type="ARBA" id="ARBA00022833"/>
    </source>
</evidence>
<dbReference type="Proteomes" id="UP001596137">
    <property type="component" value="Unassembled WGS sequence"/>
</dbReference>
<protein>
    <recommendedName>
        <fullName evidence="9 10">D-alanyl-D-alanine dipeptidase</fullName>
        <shortName evidence="9 10">D-Ala-D-Ala dipeptidase</shortName>
        <ecNumber evidence="9 10">3.4.13.22</ecNumber>
    </recommendedName>
</protein>
<gene>
    <name evidence="11" type="ORF">ACFP1K_08525</name>
</gene>
<evidence type="ECO:0000256" key="10">
    <source>
        <dbReference type="PIRNR" id="PIRNR026671"/>
    </source>
</evidence>
<accession>A0ABW1NE09</accession>
<feature type="binding site" evidence="9">
    <location>
        <position position="121"/>
    </location>
    <ligand>
        <name>Zn(2+)</name>
        <dbReference type="ChEBI" id="CHEBI:29105"/>
        <note>catalytic</note>
    </ligand>
</feature>
<feature type="binding site" evidence="9">
    <location>
        <position position="189"/>
    </location>
    <ligand>
        <name>Zn(2+)</name>
        <dbReference type="ChEBI" id="CHEBI:29105"/>
        <note>catalytic</note>
    </ligand>
</feature>
<dbReference type="HAMAP" id="MF_01924">
    <property type="entry name" value="A_A_dipeptidase"/>
    <property type="match status" value="1"/>
</dbReference>
<dbReference type="Gene3D" id="3.30.1380.10">
    <property type="match status" value="1"/>
</dbReference>
<comment type="function">
    <text evidence="9 10">Catalyzes hydrolysis of the D-alanyl-D-alanine dipeptide.</text>
</comment>
<comment type="catalytic activity">
    <reaction evidence="1 9 10">
        <text>D-alanyl-D-alanine + H2O = 2 D-alanine</text>
        <dbReference type="Rhea" id="RHEA:20661"/>
        <dbReference type="ChEBI" id="CHEBI:15377"/>
        <dbReference type="ChEBI" id="CHEBI:57416"/>
        <dbReference type="ChEBI" id="CHEBI:57822"/>
        <dbReference type="EC" id="3.4.13.22"/>
    </reaction>
</comment>
<sequence>MSNFILLSDHVILRLPVVESGEPLVDLRVIDALRVDPRLADAAGAYAHLRVGVADRLVAAQTFLPRALRFLVIEGFRPLKLQQQYFDSHVSRLRQSEPGHDPGWYHERASAYIAPHEVAPHVAGAAVDLTLSSTDGTEVWMGTEVNDTDTEACHTASTAISAEAMEHRRTLSRALSAAGMINYPTEWWHWSYGDRYWAYATGAAAARYGPTTL</sequence>
<dbReference type="PIRSF" id="PIRSF026671">
    <property type="entry name" value="AA_dipeptidase"/>
    <property type="match status" value="1"/>
</dbReference>
<dbReference type="InterPro" id="IPR000755">
    <property type="entry name" value="A_A_dipeptidase"/>
</dbReference>
<evidence type="ECO:0000256" key="2">
    <source>
        <dbReference type="ARBA" id="ARBA00022670"/>
    </source>
</evidence>
<reference evidence="12" key="1">
    <citation type="journal article" date="2019" name="Int. J. Syst. Evol. Microbiol.">
        <title>The Global Catalogue of Microorganisms (GCM) 10K type strain sequencing project: providing services to taxonomists for standard genome sequencing and annotation.</title>
        <authorList>
            <consortium name="The Broad Institute Genomics Platform"/>
            <consortium name="The Broad Institute Genome Sequencing Center for Infectious Disease"/>
            <person name="Wu L."/>
            <person name="Ma J."/>
        </authorList>
    </citation>
    <scope>NUCLEOTIDE SEQUENCE [LARGE SCALE GENOMIC DNA]</scope>
    <source>
        <strain evidence="12">JCM 30346</strain>
    </source>
</reference>
<keyword evidence="5 9" id="KW-0862">Zinc</keyword>
<dbReference type="Pfam" id="PF01427">
    <property type="entry name" value="Peptidase_M15"/>
    <property type="match status" value="1"/>
</dbReference>
<dbReference type="RefSeq" id="WP_380748766.1">
    <property type="nucleotide sequence ID" value="NZ_JBHSRF010000008.1"/>
</dbReference>
<evidence type="ECO:0000313" key="12">
    <source>
        <dbReference type="Proteomes" id="UP001596137"/>
    </source>
</evidence>
<comment type="similarity">
    <text evidence="9 10">Belongs to the peptidase M15D family.</text>
</comment>
<evidence type="ECO:0000256" key="3">
    <source>
        <dbReference type="ARBA" id="ARBA00022723"/>
    </source>
</evidence>